<dbReference type="InterPro" id="IPR013103">
    <property type="entry name" value="RVT_2"/>
</dbReference>
<reference evidence="6" key="1">
    <citation type="submission" date="2008-02" db="EMBL/GenBank/DDBJ databases">
        <title>Insertion of a Novel Retrotransposon into Flavonoid 3',5'-hydroxylase Gene in Lisianthus (Eustoma grandiflorum (Raf.) Shinn.).</title>
        <authorList>
            <person name="Yauwapaksopon D."/>
            <person name="Shimizu K."/>
            <person name="Hashimoto F."/>
            <person name="Ogata J."/>
            <person name="Ould Rabah I."/>
            <person name="Sakata Y."/>
        </authorList>
    </citation>
    <scope>NUCLEOTIDE SEQUENCE</scope>
</reference>
<dbReference type="PROSITE" id="PS50994">
    <property type="entry name" value="INTEGRASE"/>
    <property type="match status" value="1"/>
</dbReference>
<dbReference type="EMBL" id="AB383118">
    <property type="protein sequence ID" value="BAK64102.1"/>
    <property type="molecule type" value="Genomic_DNA"/>
</dbReference>
<dbReference type="Pfam" id="PF07727">
    <property type="entry name" value="RVT_2"/>
    <property type="match status" value="1"/>
</dbReference>
<dbReference type="InterPro" id="IPR054722">
    <property type="entry name" value="PolX-like_BBD"/>
</dbReference>
<evidence type="ECO:0000313" key="6">
    <source>
        <dbReference type="EMBL" id="BAK64102.1"/>
    </source>
</evidence>
<name>G1UC42_EUSRU</name>
<dbReference type="Pfam" id="PF13976">
    <property type="entry name" value="gag_pre-integrs"/>
    <property type="match status" value="1"/>
</dbReference>
<feature type="region of interest" description="Disordered" evidence="3">
    <location>
        <begin position="1007"/>
        <end position="1042"/>
    </location>
</feature>
<feature type="domain" description="CCHC-type" evidence="4">
    <location>
        <begin position="302"/>
        <end position="315"/>
    </location>
</feature>
<keyword evidence="2" id="KW-0862">Zinc</keyword>
<feature type="domain" description="Integrase catalytic" evidence="5">
    <location>
        <begin position="653"/>
        <end position="833"/>
    </location>
</feature>
<feature type="region of interest" description="Disordered" evidence="3">
    <location>
        <begin position="422"/>
        <end position="441"/>
    </location>
</feature>
<dbReference type="GO" id="GO:0003676">
    <property type="term" value="F:nucleic acid binding"/>
    <property type="evidence" value="ECO:0007669"/>
    <property type="project" value="InterPro"/>
</dbReference>
<dbReference type="InterPro" id="IPR036397">
    <property type="entry name" value="RNaseH_sf"/>
</dbReference>
<sequence>MSETSPNPQEPKTESSVHTTPGDLALQVAQILKDSLGSTPSQSITLPENLNVAVKLTGNNYSLWSRIIYRAILGRGRQYHLTGTPPPPLPTDPRFSRWEQDDNSVFTWILQNVDASMINNVSRYPTAKALWDGLALTYGSRGDSLQVFDLHRKANNIRQGDDTLEACWNNLQDIWVSIDTLDTNPMKCPEDISLYNQKMQEFRLYQFLTAVSDRFETEKKELLKRTPLPNVEAAFFEFKRAESQAGLIKHGPSEQISSLGIGQGLTVKPATGKGRGKGTDRSMNTIRSNNASSRMDKSNLLCEHCGKKGHSREKCFQIHGYPEWWEGKRITTGQGKTAAARTPGEGVSSNEAQMTGESREEEEQNRENPRAQGNSAAAGMGLGENPSPNPPFKSIFTPHAPHFSVLSPDPLSSSDIIFPSPSSLNFSPPSPQSSHRANMVQHTSEFTDQPHTFPISRLDTHTSPKYPFSPQPPPGLSHHIRVTPSQWIFDCGATDTMTFDPTDLLTQSPPLKSHVETASGDTIPVQASGPITITPDITLQNCLLVPSLSTKLLSISQLTKALDCVVLMYPSFCLLQDIRTQAIIGRGTENGGLYYVDAVVQHGSSNLATGTVTRQIWLWHRRLGHPSFSYLQKLFPTLFSRTLPPLTCDTCLRAKQPRATYRSNNTRVNKVFSLIHSDVWGPSPHSTPCGFKYFVIFVDDCSRMTWLYILRHKSEVATKFVEFYHMIHTQYSSTIQILRTDNGGEYFAGALQQFFRDNGIIHQTTCPDTPEQNGVAERKNRTLLEMTRALMLESSVPRFLWPEAVSTATYLSNRLPTVTLNHQTPLDVLASQTLIPSLLTLPPKVFGCTVFIHISKTHRDKLDPCAEKCVFVGYASTQKGYRCYNPRTRQIHVTLNCVFLETEFFFGTHPRSQGEIATDGYLDWLPNLSWSVADPTRQVVEPACTIAPSDNMDSIPVPTNDIPRENVLQQVNESIHDDTGSPVPFSSPPFVPNTTLDDSLTTSIAIPDPSSELDHTNPCVKEQGRTLPPRKTRGVPPDRYSPTKIARATLYPVSTSRKNLGHAAKAFFTQICSEKIPRTVDEACSQSNWRDAMIMEMDALNKNNTWERCQLPPGKRTVGCRWVFTVKYKADGTIERHKARLVAKGYTQTYGVDYSETFSPVARIDTIRVLFAIAATENWPLHQFDVKNAFLHGTLKEEVFMDPPPGFSKEFLPGQVCKLNRALYGLKQSPRAWFGRFTQAMKKDGYRQSNADHTLFIKRQGSLVTCLIIYVDDMIITGNDANEISRLRDYLFTQFEMKDLGGLKYFLGIEVLRSAEGIYISQRKYILDLLTEVGLLDAKPADTPMVQNHKLDIVQGAASADREQYQRLVGKLIYLSHTRPDIAYAVGVVSQFMHSPQKHHLEAVFRIMRYLKGTPGRGLLFKNNGHLNIEAYTDADWAGSQIDRRSTSGYFTLVGGNVVTWRSKKQKVVALSSAEAEYRGIVKGVSEVLWIRKLLQELGFPVTDPTCLMCDNKASISISENPVQHDRTKHVEIDRHFVKEKIEDGIIALPHVRSEDQLADILTKAVNGRIFEFILRKLNIVDPTIQLEGEC</sequence>
<feature type="compositionally biased region" description="Polar residues" evidence="3">
    <location>
        <begin position="281"/>
        <end position="290"/>
    </location>
</feature>
<dbReference type="Pfam" id="PF25597">
    <property type="entry name" value="SH3_retrovirus"/>
    <property type="match status" value="1"/>
</dbReference>
<accession>G1UC42</accession>
<organism evidence="6">
    <name type="scientific">Eustoma russellianum</name>
    <name type="common">Showy prairie gentian</name>
    <name type="synonym">Eustoma grandiflorum</name>
    <dbReference type="NCBI Taxonomy" id="52518"/>
    <lineage>
        <taxon>Eukaryota</taxon>
        <taxon>Viridiplantae</taxon>
        <taxon>Streptophyta</taxon>
        <taxon>Embryophyta</taxon>
        <taxon>Tracheophyta</taxon>
        <taxon>Spermatophyta</taxon>
        <taxon>Magnoliopsida</taxon>
        <taxon>eudicotyledons</taxon>
        <taxon>Gunneridae</taxon>
        <taxon>Pentapetalae</taxon>
        <taxon>asterids</taxon>
        <taxon>lamiids</taxon>
        <taxon>Gentianales</taxon>
        <taxon>Gentianaceae</taxon>
        <taxon>Chironieae</taxon>
        <taxon>Chironiinae</taxon>
        <taxon>Eustoma</taxon>
    </lineage>
</organism>
<dbReference type="SUPFAM" id="SSF53098">
    <property type="entry name" value="Ribonuclease H-like"/>
    <property type="match status" value="1"/>
</dbReference>
<feature type="region of interest" description="Disordered" evidence="3">
    <location>
        <begin position="332"/>
        <end position="395"/>
    </location>
</feature>
<dbReference type="CDD" id="cd09272">
    <property type="entry name" value="RNase_HI_RT_Ty1"/>
    <property type="match status" value="1"/>
</dbReference>
<dbReference type="InterPro" id="IPR012337">
    <property type="entry name" value="RNaseH-like_sf"/>
</dbReference>
<dbReference type="GO" id="GO:0008270">
    <property type="term" value="F:zinc ion binding"/>
    <property type="evidence" value="ECO:0007669"/>
    <property type="project" value="UniProtKB-KW"/>
</dbReference>
<feature type="region of interest" description="Disordered" evidence="3">
    <location>
        <begin position="264"/>
        <end position="290"/>
    </location>
</feature>
<dbReference type="Gene3D" id="3.30.420.10">
    <property type="entry name" value="Ribonuclease H-like superfamily/Ribonuclease H"/>
    <property type="match status" value="1"/>
</dbReference>
<dbReference type="GO" id="GO:0004190">
    <property type="term" value="F:aspartic-type endopeptidase activity"/>
    <property type="evidence" value="ECO:0007669"/>
    <property type="project" value="UniProtKB-KW"/>
</dbReference>
<keyword evidence="1" id="KW-0064">Aspartyl protease</keyword>
<evidence type="ECO:0000259" key="4">
    <source>
        <dbReference type="PROSITE" id="PS50158"/>
    </source>
</evidence>
<dbReference type="InterPro" id="IPR025724">
    <property type="entry name" value="GAG-pre-integrase_dom"/>
</dbReference>
<keyword evidence="2" id="KW-0863">Zinc-finger</keyword>
<keyword evidence="2" id="KW-0479">Metal-binding</keyword>
<evidence type="ECO:0000256" key="2">
    <source>
        <dbReference type="PROSITE-ProRule" id="PRU00047"/>
    </source>
</evidence>
<dbReference type="InterPro" id="IPR043502">
    <property type="entry name" value="DNA/RNA_pol_sf"/>
</dbReference>
<dbReference type="Pfam" id="PF00665">
    <property type="entry name" value="rve"/>
    <property type="match status" value="1"/>
</dbReference>
<evidence type="ECO:0000256" key="3">
    <source>
        <dbReference type="SAM" id="MobiDB-lite"/>
    </source>
</evidence>
<dbReference type="GO" id="GO:0015074">
    <property type="term" value="P:DNA integration"/>
    <property type="evidence" value="ECO:0007669"/>
    <property type="project" value="InterPro"/>
</dbReference>
<evidence type="ECO:0000256" key="1">
    <source>
        <dbReference type="ARBA" id="ARBA00022750"/>
    </source>
</evidence>
<dbReference type="InterPro" id="IPR057670">
    <property type="entry name" value="SH3_retrovirus"/>
</dbReference>
<dbReference type="PANTHER" id="PTHR11439:SF467">
    <property type="entry name" value="INTEGRASE CATALYTIC DOMAIN-CONTAINING PROTEIN"/>
    <property type="match status" value="1"/>
</dbReference>
<dbReference type="PROSITE" id="PS50158">
    <property type="entry name" value="ZF_CCHC"/>
    <property type="match status" value="1"/>
</dbReference>
<proteinExistence type="predicted"/>
<evidence type="ECO:0000259" key="5">
    <source>
        <dbReference type="PROSITE" id="PS50994"/>
    </source>
</evidence>
<protein>
    <submittedName>
        <fullName evidence="6">Gag-pol polyprotein</fullName>
    </submittedName>
</protein>
<feature type="compositionally biased region" description="Polar residues" evidence="3">
    <location>
        <begin position="347"/>
        <end position="356"/>
    </location>
</feature>
<keyword evidence="1" id="KW-0378">Hydrolase</keyword>
<dbReference type="Pfam" id="PF22936">
    <property type="entry name" value="Pol_BBD"/>
    <property type="match status" value="1"/>
</dbReference>
<feature type="region of interest" description="Disordered" evidence="3">
    <location>
        <begin position="1"/>
        <end position="21"/>
    </location>
</feature>
<gene>
    <name evidence="6" type="primary">rTeg1</name>
</gene>
<dbReference type="SUPFAM" id="SSF56672">
    <property type="entry name" value="DNA/RNA polymerases"/>
    <property type="match status" value="1"/>
</dbReference>
<dbReference type="PANTHER" id="PTHR11439">
    <property type="entry name" value="GAG-POL-RELATED RETROTRANSPOSON"/>
    <property type="match status" value="1"/>
</dbReference>
<dbReference type="InterPro" id="IPR001584">
    <property type="entry name" value="Integrase_cat-core"/>
</dbReference>
<keyword evidence="1" id="KW-0645">Protease</keyword>
<dbReference type="InterPro" id="IPR001878">
    <property type="entry name" value="Znf_CCHC"/>
</dbReference>